<dbReference type="EMBL" id="CP000698">
    <property type="protein sequence ID" value="ABQ27516.1"/>
    <property type="molecule type" value="Genomic_DNA"/>
</dbReference>
<dbReference type="STRING" id="351605.Gura_3359"/>
<organism evidence="2 3">
    <name type="scientific">Geotalea uraniireducens (strain Rf4)</name>
    <name type="common">Geobacter uraniireducens</name>
    <dbReference type="NCBI Taxonomy" id="351605"/>
    <lineage>
        <taxon>Bacteria</taxon>
        <taxon>Pseudomonadati</taxon>
        <taxon>Thermodesulfobacteriota</taxon>
        <taxon>Desulfuromonadia</taxon>
        <taxon>Geobacterales</taxon>
        <taxon>Geobacteraceae</taxon>
        <taxon>Geotalea</taxon>
    </lineage>
</organism>
<dbReference type="Proteomes" id="UP000006695">
    <property type="component" value="Chromosome"/>
</dbReference>
<feature type="chain" id="PRO_5002683280" description="Lipoprotein" evidence="1">
    <location>
        <begin position="23"/>
        <end position="200"/>
    </location>
</feature>
<feature type="signal peptide" evidence="1">
    <location>
        <begin position="1"/>
        <end position="22"/>
    </location>
</feature>
<dbReference type="RefSeq" id="WP_011940177.1">
    <property type="nucleotide sequence ID" value="NC_009483.1"/>
</dbReference>
<sequence length="200" mass="21827">MKRTIALALLAASVALSGCARSMELIKTATVNTQSHVFQELPNGSPMPQGYADLRIATSLKTHKPGVYAFEKNFHGTPEYRLLINIDGQAMHVQGELSAEKIEPTLLRDPEAGEGIRYRFGKHLRLKAGSHRIVIALPGDEIAVEREIALVAGSVNSLLLEPLYGATAGKQRPGFYGVTSFYEGIKGFRVVLNGRLLQEE</sequence>
<dbReference type="OrthoDB" id="5395717at2"/>
<dbReference type="KEGG" id="gur:Gura_3359"/>
<proteinExistence type="predicted"/>
<keyword evidence="1" id="KW-0732">Signal</keyword>
<reference evidence="2 3" key="1">
    <citation type="submission" date="2007-05" db="EMBL/GenBank/DDBJ databases">
        <title>Complete sequence of Geobacter uraniireducens Rf4.</title>
        <authorList>
            <consortium name="US DOE Joint Genome Institute"/>
            <person name="Copeland A."/>
            <person name="Lucas S."/>
            <person name="Lapidus A."/>
            <person name="Barry K."/>
            <person name="Detter J.C."/>
            <person name="Glavina del Rio T."/>
            <person name="Hammon N."/>
            <person name="Israni S."/>
            <person name="Dalin E."/>
            <person name="Tice H."/>
            <person name="Pitluck S."/>
            <person name="Chertkov O."/>
            <person name="Brettin T."/>
            <person name="Bruce D."/>
            <person name="Han C."/>
            <person name="Schmutz J."/>
            <person name="Larimer F."/>
            <person name="Land M."/>
            <person name="Hauser L."/>
            <person name="Kyrpides N."/>
            <person name="Mikhailova N."/>
            <person name="Shelobolina E."/>
            <person name="Aklujkar M."/>
            <person name="Lovley D."/>
            <person name="Richardson P."/>
        </authorList>
    </citation>
    <scope>NUCLEOTIDE SEQUENCE [LARGE SCALE GENOMIC DNA]</scope>
    <source>
        <strain evidence="2 3">Rf4</strain>
    </source>
</reference>
<dbReference type="AlphaFoldDB" id="A5G6U8"/>
<evidence type="ECO:0000313" key="3">
    <source>
        <dbReference type="Proteomes" id="UP000006695"/>
    </source>
</evidence>
<name>A5G6U8_GEOUR</name>
<gene>
    <name evidence="2" type="ordered locus">Gura_3359</name>
</gene>
<dbReference type="PROSITE" id="PS51257">
    <property type="entry name" value="PROKAR_LIPOPROTEIN"/>
    <property type="match status" value="1"/>
</dbReference>
<keyword evidence="3" id="KW-1185">Reference proteome</keyword>
<protein>
    <recommendedName>
        <fullName evidence="4">Lipoprotein</fullName>
    </recommendedName>
</protein>
<evidence type="ECO:0008006" key="4">
    <source>
        <dbReference type="Google" id="ProtNLM"/>
    </source>
</evidence>
<evidence type="ECO:0000256" key="1">
    <source>
        <dbReference type="SAM" id="SignalP"/>
    </source>
</evidence>
<evidence type="ECO:0000313" key="2">
    <source>
        <dbReference type="EMBL" id="ABQ27516.1"/>
    </source>
</evidence>
<dbReference type="HOGENOM" id="CLU_119465_0_0_7"/>
<accession>A5G6U8</accession>